<keyword evidence="2" id="KW-0732">Signal</keyword>
<dbReference type="Proteomes" id="UP001154078">
    <property type="component" value="Chromosome 9"/>
</dbReference>
<evidence type="ECO:0008006" key="5">
    <source>
        <dbReference type="Google" id="ProtNLM"/>
    </source>
</evidence>
<evidence type="ECO:0000313" key="3">
    <source>
        <dbReference type="EMBL" id="CAH0564695.1"/>
    </source>
</evidence>
<reference evidence="3" key="1">
    <citation type="submission" date="2021-12" db="EMBL/GenBank/DDBJ databases">
        <authorList>
            <person name="King R."/>
        </authorList>
    </citation>
    <scope>NUCLEOTIDE SEQUENCE</scope>
</reference>
<evidence type="ECO:0000256" key="2">
    <source>
        <dbReference type="SAM" id="SignalP"/>
    </source>
</evidence>
<feature type="chain" id="PRO_5040104983" description="SEFIR domain-containing protein" evidence="2">
    <location>
        <begin position="18"/>
        <end position="499"/>
    </location>
</feature>
<accession>A0A9P0BJV6</accession>
<organism evidence="3 4">
    <name type="scientific">Brassicogethes aeneus</name>
    <name type="common">Rape pollen beetle</name>
    <name type="synonym">Meligethes aeneus</name>
    <dbReference type="NCBI Taxonomy" id="1431903"/>
    <lineage>
        <taxon>Eukaryota</taxon>
        <taxon>Metazoa</taxon>
        <taxon>Ecdysozoa</taxon>
        <taxon>Arthropoda</taxon>
        <taxon>Hexapoda</taxon>
        <taxon>Insecta</taxon>
        <taxon>Pterygota</taxon>
        <taxon>Neoptera</taxon>
        <taxon>Endopterygota</taxon>
        <taxon>Coleoptera</taxon>
        <taxon>Polyphaga</taxon>
        <taxon>Cucujiformia</taxon>
        <taxon>Nitidulidae</taxon>
        <taxon>Meligethinae</taxon>
        <taxon>Brassicogethes</taxon>
    </lineage>
</organism>
<name>A0A9P0BJV6_BRAAE</name>
<keyword evidence="1" id="KW-0812">Transmembrane</keyword>
<feature type="transmembrane region" description="Helical" evidence="1">
    <location>
        <begin position="280"/>
        <end position="301"/>
    </location>
</feature>
<keyword evidence="4" id="KW-1185">Reference proteome</keyword>
<gene>
    <name evidence="3" type="ORF">MELIAE_LOCUS13174</name>
</gene>
<evidence type="ECO:0000256" key="1">
    <source>
        <dbReference type="SAM" id="Phobius"/>
    </source>
</evidence>
<dbReference type="AlphaFoldDB" id="A0A9P0BJV6"/>
<protein>
    <recommendedName>
        <fullName evidence="5">SEFIR domain-containing protein</fullName>
    </recommendedName>
</protein>
<dbReference type="OrthoDB" id="8190413at2759"/>
<keyword evidence="1" id="KW-1133">Transmembrane helix</keyword>
<dbReference type="EMBL" id="OV121140">
    <property type="protein sequence ID" value="CAH0564695.1"/>
    <property type="molecule type" value="Genomic_DNA"/>
</dbReference>
<feature type="signal peptide" evidence="2">
    <location>
        <begin position="1"/>
        <end position="17"/>
    </location>
</feature>
<proteinExistence type="predicted"/>
<evidence type="ECO:0000313" key="4">
    <source>
        <dbReference type="Proteomes" id="UP001154078"/>
    </source>
</evidence>
<keyword evidence="1" id="KW-0472">Membrane</keyword>
<sequence length="499" mass="57687">MILKLFCVLNLIIPVLGFNVCDDKQNFCANQVDKNNEECNLKTSVLRYNECPSINFATAKIKHCMGGIHLNLLKNGTFDVDIHFKDVNWNKCYLKLSDHHDHSKYFCKMYSIPSNVEKPLKNEVHDSCFWRGANLDSDAYTLEYKAESKQDIVKKKYVFSIPPLKHFGPHVPIENTSIFSYVDASENNALILTFQHLPQSYNVAQYKVEVYRERGNEREMVDIRLFKGTEDEDTSYHYSTYNEEGLYQFVLSVISDKCLEGSCFKTYTPKVVVVRKGTPIVIGIVGASFIIPFVLFIFHFFNRKYKNNDDLLLGTEKIVFIFKPSSDLHCAVIEALAKILQELTGREVILEAFKNTHENEKICSDVVLYASHIVYVPPPSYDTPNCEMDFMTHEFIKDELRRPQTDKVVAVASMVYSTREIPEILRGCQAYSLPEEMEAFLSLFDKDKKIMRQSEIYEEFCKKMEIARNETEIKNSLNMPRIIVTEQSDYSDNENDGLL</sequence>